<name>R7UTB9_CAPTE</name>
<reference evidence="3" key="1">
    <citation type="submission" date="2012-12" db="EMBL/GenBank/DDBJ databases">
        <authorList>
            <person name="Hellsten U."/>
            <person name="Grimwood J."/>
            <person name="Chapman J.A."/>
            <person name="Shapiro H."/>
            <person name="Aerts A."/>
            <person name="Otillar R.P."/>
            <person name="Terry A.Y."/>
            <person name="Boore J.L."/>
            <person name="Simakov O."/>
            <person name="Marletaz F."/>
            <person name="Cho S.-J."/>
            <person name="Edsinger-Gonzales E."/>
            <person name="Havlak P."/>
            <person name="Kuo D.-H."/>
            <person name="Larsson T."/>
            <person name="Lv J."/>
            <person name="Arendt D."/>
            <person name="Savage R."/>
            <person name="Osoegawa K."/>
            <person name="de Jong P."/>
            <person name="Lindberg D.R."/>
            <person name="Seaver E.C."/>
            <person name="Weisblat D.A."/>
            <person name="Putnam N.H."/>
            <person name="Grigoriev I.V."/>
            <person name="Rokhsar D.S."/>
        </authorList>
    </citation>
    <scope>NUCLEOTIDE SEQUENCE</scope>
    <source>
        <strain evidence="3">I ESC-2004</strain>
    </source>
</reference>
<dbReference type="EnsemblMetazoa" id="CapteT189256">
    <property type="protein sequence ID" value="CapteP189256"/>
    <property type="gene ID" value="CapteG189256"/>
</dbReference>
<reference evidence="1 3" key="2">
    <citation type="journal article" date="2013" name="Nature">
        <title>Insights into bilaterian evolution from three spiralian genomes.</title>
        <authorList>
            <person name="Simakov O."/>
            <person name="Marletaz F."/>
            <person name="Cho S.J."/>
            <person name="Edsinger-Gonzales E."/>
            <person name="Havlak P."/>
            <person name="Hellsten U."/>
            <person name="Kuo D.H."/>
            <person name="Larsson T."/>
            <person name="Lv J."/>
            <person name="Arendt D."/>
            <person name="Savage R."/>
            <person name="Osoegawa K."/>
            <person name="de Jong P."/>
            <person name="Grimwood J."/>
            <person name="Chapman J.A."/>
            <person name="Shapiro H."/>
            <person name="Aerts A."/>
            <person name="Otillar R.P."/>
            <person name="Terry A.Y."/>
            <person name="Boore J.L."/>
            <person name="Grigoriev I.V."/>
            <person name="Lindberg D.R."/>
            <person name="Seaver E.C."/>
            <person name="Weisblat D.A."/>
            <person name="Putnam N.H."/>
            <person name="Rokhsar D.S."/>
        </authorList>
    </citation>
    <scope>NUCLEOTIDE SEQUENCE</scope>
    <source>
        <strain evidence="1 3">I ESC-2004</strain>
    </source>
</reference>
<dbReference type="EMBL" id="KB300511">
    <property type="protein sequence ID" value="ELU06621.1"/>
    <property type="molecule type" value="Genomic_DNA"/>
</dbReference>
<dbReference type="AlphaFoldDB" id="R7UTB9"/>
<evidence type="ECO:0000313" key="1">
    <source>
        <dbReference type="EMBL" id="ELU06621.1"/>
    </source>
</evidence>
<proteinExistence type="predicted"/>
<dbReference type="OMA" id="TRTRTWA"/>
<keyword evidence="3" id="KW-1185">Reference proteome</keyword>
<sequence length="151" mass="17322">MTISQREPSNRRRFLPIKVKQQDFVLIDDVSTYQVLNAYSTTLSSRRPRPLIIMPVVFCPIPACDYKTPKLDAQIVAALLTTHALTHNQSKPSTDKFKRPSISAAGTSEDWEYFVSHWDDFIAYVNPADDRETVLQLLECCDEHLQKDLTH</sequence>
<dbReference type="EMBL" id="AMQN01001187">
    <property type="status" value="NOT_ANNOTATED_CDS"/>
    <property type="molecule type" value="Genomic_DNA"/>
</dbReference>
<organism evidence="1">
    <name type="scientific">Capitella teleta</name>
    <name type="common">Polychaete worm</name>
    <dbReference type="NCBI Taxonomy" id="283909"/>
    <lineage>
        <taxon>Eukaryota</taxon>
        <taxon>Metazoa</taxon>
        <taxon>Spiralia</taxon>
        <taxon>Lophotrochozoa</taxon>
        <taxon>Annelida</taxon>
        <taxon>Polychaeta</taxon>
        <taxon>Sedentaria</taxon>
        <taxon>Scolecida</taxon>
        <taxon>Capitellidae</taxon>
        <taxon>Capitella</taxon>
    </lineage>
</organism>
<reference evidence="2" key="3">
    <citation type="submission" date="2015-06" db="UniProtKB">
        <authorList>
            <consortium name="EnsemblMetazoa"/>
        </authorList>
    </citation>
    <scope>IDENTIFICATION</scope>
</reference>
<accession>R7UTB9</accession>
<dbReference type="EMBL" id="AMQN01001186">
    <property type="status" value="NOT_ANNOTATED_CDS"/>
    <property type="molecule type" value="Genomic_DNA"/>
</dbReference>
<evidence type="ECO:0000313" key="2">
    <source>
        <dbReference type="EnsemblMetazoa" id="CapteP189256"/>
    </source>
</evidence>
<dbReference type="HOGENOM" id="CLU_1733214_0_0_1"/>
<gene>
    <name evidence="1" type="ORF">CAPTEDRAFT_189256</name>
</gene>
<dbReference type="Proteomes" id="UP000014760">
    <property type="component" value="Unassembled WGS sequence"/>
</dbReference>
<dbReference type="OrthoDB" id="10627424at2759"/>
<evidence type="ECO:0000313" key="3">
    <source>
        <dbReference type="Proteomes" id="UP000014760"/>
    </source>
</evidence>
<protein>
    <submittedName>
        <fullName evidence="1 2">Uncharacterized protein</fullName>
    </submittedName>
</protein>